<sequence length="84" mass="9509">MLPVKAGNVRETSLADICRHSPIFQDLRNPDKYKGKCSVCEFRYVCGGSRSRAYAVTGDYLESEPFCVYIPKALRKERKTISTS</sequence>
<dbReference type="SUPFAM" id="SSF102114">
    <property type="entry name" value="Radical SAM enzymes"/>
    <property type="match status" value="1"/>
</dbReference>
<accession>I3E6U9</accession>
<evidence type="ECO:0000313" key="1">
    <source>
        <dbReference type="EMBL" id="EIJ82220.1"/>
    </source>
</evidence>
<proteinExistence type="predicted"/>
<gene>
    <name evidence="1" type="ORF">PB1_04790</name>
</gene>
<dbReference type="Proteomes" id="UP000010523">
    <property type="component" value="Unassembled WGS sequence"/>
</dbReference>
<dbReference type="AlphaFoldDB" id="I3E6U9"/>
<organism evidence="1 2">
    <name type="scientific">Bacillus methanolicus PB1</name>
    <dbReference type="NCBI Taxonomy" id="997296"/>
    <lineage>
        <taxon>Bacteria</taxon>
        <taxon>Bacillati</taxon>
        <taxon>Bacillota</taxon>
        <taxon>Bacilli</taxon>
        <taxon>Bacillales</taxon>
        <taxon>Bacillaceae</taxon>
        <taxon>Bacillus</taxon>
    </lineage>
</organism>
<dbReference type="Gene3D" id="3.20.20.70">
    <property type="entry name" value="Aldolase class I"/>
    <property type="match status" value="1"/>
</dbReference>
<dbReference type="PATRIC" id="fig|997296.3.peg.1040"/>
<comment type="caution">
    <text evidence="1">The sequence shown here is derived from an EMBL/GenBank/DDBJ whole genome shotgun (WGS) entry which is preliminary data.</text>
</comment>
<keyword evidence="2" id="KW-1185">Reference proteome</keyword>
<dbReference type="InterPro" id="IPR013785">
    <property type="entry name" value="Aldolase_TIM"/>
</dbReference>
<protein>
    <submittedName>
        <fullName evidence="1">Coenzyme PQQ synthesis protein</fullName>
    </submittedName>
</protein>
<reference evidence="1 2" key="1">
    <citation type="journal article" date="2012" name="Appl. Environ. Microbiol.">
        <title>Genome Sequence of Thermotolerant Bacillus methanolicus: Features and Regulation Related to Methylotrophy and Production of L-Lysine and L-Glutamate from Methanol.</title>
        <authorList>
            <person name="Heggeset T.M."/>
            <person name="Krog A."/>
            <person name="Balzer S."/>
            <person name="Wentzel A."/>
            <person name="Ellingsen T.E."/>
            <person name="Brautaset T."/>
        </authorList>
    </citation>
    <scope>NUCLEOTIDE SEQUENCE [LARGE SCALE GENOMIC DNA]</scope>
    <source>
        <strain evidence="1 2">PB1</strain>
    </source>
</reference>
<dbReference type="CDD" id="cd21123">
    <property type="entry name" value="SPASM_MftC-like"/>
    <property type="match status" value="1"/>
</dbReference>
<dbReference type="EMBL" id="AFEU01000001">
    <property type="protein sequence ID" value="EIJ82220.1"/>
    <property type="molecule type" value="Genomic_DNA"/>
</dbReference>
<name>I3E6U9_BACMT</name>
<evidence type="ECO:0000313" key="2">
    <source>
        <dbReference type="Proteomes" id="UP000010523"/>
    </source>
</evidence>
<dbReference type="PANTHER" id="PTHR11228">
    <property type="entry name" value="RADICAL SAM DOMAIN PROTEIN"/>
    <property type="match status" value="1"/>
</dbReference>
<dbReference type="STRING" id="997296.PB1_04790"/>
<dbReference type="eggNOG" id="COG0535">
    <property type="taxonomic scope" value="Bacteria"/>
</dbReference>
<dbReference type="PANTHER" id="PTHR11228:SF34">
    <property type="entry name" value="TUNGSTEN-CONTAINING ALDEHYDE FERREDOXIN OXIDOREDUCTASE COFACTOR MODIFYING PROTEIN"/>
    <property type="match status" value="1"/>
</dbReference>
<dbReference type="InterPro" id="IPR050377">
    <property type="entry name" value="Radical_SAM_PqqE_MftC-like"/>
</dbReference>
<dbReference type="InterPro" id="IPR058240">
    <property type="entry name" value="rSAM_sf"/>
</dbReference>